<dbReference type="GO" id="GO:0032196">
    <property type="term" value="P:transposition"/>
    <property type="evidence" value="ECO:0007669"/>
    <property type="project" value="UniProtKB-KW"/>
</dbReference>
<evidence type="ECO:0000256" key="14">
    <source>
        <dbReference type="ARBA" id="ARBA00049244"/>
    </source>
</evidence>
<evidence type="ECO:0000256" key="4">
    <source>
        <dbReference type="ARBA" id="ARBA00022723"/>
    </source>
</evidence>
<comment type="catalytic activity">
    <reaction evidence="14">
        <text>DNA(n) + a 2'-deoxyribonucleoside 5'-triphosphate = DNA(n+1) + diphosphate</text>
        <dbReference type="Rhea" id="RHEA:22508"/>
        <dbReference type="Rhea" id="RHEA-COMP:17339"/>
        <dbReference type="Rhea" id="RHEA-COMP:17340"/>
        <dbReference type="ChEBI" id="CHEBI:33019"/>
        <dbReference type="ChEBI" id="CHEBI:61560"/>
        <dbReference type="ChEBI" id="CHEBI:173112"/>
        <dbReference type="EC" id="2.7.7.7"/>
    </reaction>
</comment>
<keyword evidence="10" id="KW-0695">RNA-directed DNA polymerase</keyword>
<keyword evidence="17" id="KW-1185">Reference proteome</keyword>
<dbReference type="Proteomes" id="UP000765509">
    <property type="component" value="Unassembled WGS sequence"/>
</dbReference>
<accession>A0A9Q3IGR9</accession>
<evidence type="ECO:0000256" key="12">
    <source>
        <dbReference type="ARBA" id="ARBA00023172"/>
    </source>
</evidence>
<dbReference type="GO" id="GO:0003887">
    <property type="term" value="F:DNA-directed DNA polymerase activity"/>
    <property type="evidence" value="ECO:0007669"/>
    <property type="project" value="UniProtKB-KW"/>
</dbReference>
<organism evidence="16 17">
    <name type="scientific">Austropuccinia psidii MF-1</name>
    <dbReference type="NCBI Taxonomy" id="1389203"/>
    <lineage>
        <taxon>Eukaryota</taxon>
        <taxon>Fungi</taxon>
        <taxon>Dikarya</taxon>
        <taxon>Basidiomycota</taxon>
        <taxon>Pucciniomycotina</taxon>
        <taxon>Pucciniomycetes</taxon>
        <taxon>Pucciniales</taxon>
        <taxon>Sphaerophragmiaceae</taxon>
        <taxon>Austropuccinia</taxon>
    </lineage>
</organism>
<evidence type="ECO:0000313" key="17">
    <source>
        <dbReference type="Proteomes" id="UP000765509"/>
    </source>
</evidence>
<keyword evidence="1" id="KW-0815">Transposition</keyword>
<evidence type="ECO:0000256" key="8">
    <source>
        <dbReference type="ARBA" id="ARBA00022884"/>
    </source>
</evidence>
<dbReference type="GO" id="GO:0006310">
    <property type="term" value="P:DNA recombination"/>
    <property type="evidence" value="ECO:0007669"/>
    <property type="project" value="UniProtKB-KW"/>
</dbReference>
<dbReference type="OrthoDB" id="2663223at2759"/>
<evidence type="ECO:0000256" key="10">
    <source>
        <dbReference type="ARBA" id="ARBA00022918"/>
    </source>
</evidence>
<dbReference type="SUPFAM" id="SSF53098">
    <property type="entry name" value="Ribonuclease H-like"/>
    <property type="match status" value="1"/>
</dbReference>
<evidence type="ECO:0000256" key="2">
    <source>
        <dbReference type="ARBA" id="ARBA00022695"/>
    </source>
</evidence>
<dbReference type="InterPro" id="IPR039537">
    <property type="entry name" value="Retrotran_Ty1/copia-like"/>
</dbReference>
<reference evidence="16" key="1">
    <citation type="submission" date="2021-03" db="EMBL/GenBank/DDBJ databases">
        <title>Draft genome sequence of rust myrtle Austropuccinia psidii MF-1, a brazilian biotype.</title>
        <authorList>
            <person name="Quecine M.C."/>
            <person name="Pachon D.M.R."/>
            <person name="Bonatelli M.L."/>
            <person name="Correr F.H."/>
            <person name="Franceschini L.M."/>
            <person name="Leite T.F."/>
            <person name="Margarido G.R.A."/>
            <person name="Almeida C.A."/>
            <person name="Ferrarezi J.A."/>
            <person name="Labate C.A."/>
        </authorList>
    </citation>
    <scope>NUCLEOTIDE SEQUENCE</scope>
    <source>
        <strain evidence="16">MF-1</strain>
    </source>
</reference>
<dbReference type="EMBL" id="AVOT02045651">
    <property type="protein sequence ID" value="MBW0540983.1"/>
    <property type="molecule type" value="Genomic_DNA"/>
</dbReference>
<dbReference type="GO" id="GO:0003964">
    <property type="term" value="F:RNA-directed DNA polymerase activity"/>
    <property type="evidence" value="ECO:0007669"/>
    <property type="project" value="UniProtKB-KW"/>
</dbReference>
<keyword evidence="6" id="KW-0378">Hydrolase</keyword>
<keyword evidence="11" id="KW-0808">Transferase</keyword>
<dbReference type="InterPro" id="IPR036397">
    <property type="entry name" value="RNaseH_sf"/>
</dbReference>
<sequence>MDYTLPSTFLTRYNINLRHDRLGDREPAILKAMGLPVSNEECLVCQKNKSHLLPVKNYFYLTFLPPEFPPLDLERPINLDSISGIMYALTIVNQENGFKIVKFLKKNYEAFEDFMITKMIIENRHLIKIKKLVFNCGVEFLDKKFRNLSNDCGFIHIFSSPEKIQRNGFSERAHQTILERRQFLREYFRIKKHLMGKGS</sequence>
<dbReference type="GO" id="GO:0003723">
    <property type="term" value="F:RNA binding"/>
    <property type="evidence" value="ECO:0007669"/>
    <property type="project" value="UniProtKB-KW"/>
</dbReference>
<comment type="catalytic activity">
    <reaction evidence="13">
        <text>DNA(n) + a 2'-deoxyribonucleoside 5'-triphosphate = DNA(n+1) + diphosphate</text>
        <dbReference type="Rhea" id="RHEA:22508"/>
        <dbReference type="Rhea" id="RHEA-COMP:17339"/>
        <dbReference type="Rhea" id="RHEA-COMP:17340"/>
        <dbReference type="ChEBI" id="CHEBI:33019"/>
        <dbReference type="ChEBI" id="CHEBI:61560"/>
        <dbReference type="ChEBI" id="CHEBI:173112"/>
        <dbReference type="EC" id="2.7.7.49"/>
    </reaction>
</comment>
<keyword evidence="3" id="KW-0540">Nuclease</keyword>
<evidence type="ECO:0000256" key="5">
    <source>
        <dbReference type="ARBA" id="ARBA00022759"/>
    </source>
</evidence>
<dbReference type="PANTHER" id="PTHR42648">
    <property type="entry name" value="TRANSPOSASE, PUTATIVE-RELATED"/>
    <property type="match status" value="1"/>
</dbReference>
<keyword evidence="5" id="KW-0255">Endonuclease</keyword>
<keyword evidence="8" id="KW-0694">RNA-binding</keyword>
<dbReference type="GO" id="GO:0016787">
    <property type="term" value="F:hydrolase activity"/>
    <property type="evidence" value="ECO:0007669"/>
    <property type="project" value="UniProtKB-KW"/>
</dbReference>
<dbReference type="Gene3D" id="3.30.420.10">
    <property type="entry name" value="Ribonuclease H-like superfamily/Ribonuclease H"/>
    <property type="match status" value="1"/>
</dbReference>
<dbReference type="GO" id="GO:0004519">
    <property type="term" value="F:endonuclease activity"/>
    <property type="evidence" value="ECO:0007669"/>
    <property type="project" value="UniProtKB-KW"/>
</dbReference>
<evidence type="ECO:0000256" key="13">
    <source>
        <dbReference type="ARBA" id="ARBA00048173"/>
    </source>
</evidence>
<dbReference type="InterPro" id="IPR001584">
    <property type="entry name" value="Integrase_cat-core"/>
</dbReference>
<name>A0A9Q3IGR9_9BASI</name>
<evidence type="ECO:0000256" key="3">
    <source>
        <dbReference type="ARBA" id="ARBA00022722"/>
    </source>
</evidence>
<evidence type="ECO:0000256" key="7">
    <source>
        <dbReference type="ARBA" id="ARBA00022842"/>
    </source>
</evidence>
<comment type="caution">
    <text evidence="16">The sequence shown here is derived from an EMBL/GenBank/DDBJ whole genome shotgun (WGS) entry which is preliminary data.</text>
</comment>
<proteinExistence type="predicted"/>
<dbReference type="PROSITE" id="PS50994">
    <property type="entry name" value="INTEGRASE"/>
    <property type="match status" value="1"/>
</dbReference>
<evidence type="ECO:0000256" key="6">
    <source>
        <dbReference type="ARBA" id="ARBA00022801"/>
    </source>
</evidence>
<keyword evidence="11" id="KW-0239">DNA-directed DNA polymerase</keyword>
<dbReference type="GO" id="GO:0005634">
    <property type="term" value="C:nucleus"/>
    <property type="evidence" value="ECO:0007669"/>
    <property type="project" value="UniProtKB-ARBA"/>
</dbReference>
<evidence type="ECO:0000256" key="11">
    <source>
        <dbReference type="ARBA" id="ARBA00022932"/>
    </source>
</evidence>
<gene>
    <name evidence="16" type="ORF">O181_080698</name>
</gene>
<keyword evidence="4" id="KW-0479">Metal-binding</keyword>
<keyword evidence="12" id="KW-0233">DNA recombination</keyword>
<evidence type="ECO:0000259" key="15">
    <source>
        <dbReference type="PROSITE" id="PS50994"/>
    </source>
</evidence>
<dbReference type="AlphaFoldDB" id="A0A9Q3IGR9"/>
<feature type="domain" description="Integrase catalytic" evidence="15">
    <location>
        <begin position="61"/>
        <end position="199"/>
    </location>
</feature>
<dbReference type="InterPro" id="IPR012337">
    <property type="entry name" value="RNaseH-like_sf"/>
</dbReference>
<dbReference type="GO" id="GO:0015074">
    <property type="term" value="P:DNA integration"/>
    <property type="evidence" value="ECO:0007669"/>
    <property type="project" value="UniProtKB-KW"/>
</dbReference>
<dbReference type="PANTHER" id="PTHR42648:SF11">
    <property type="entry name" value="TRANSPOSON TY4-P GAG-POL POLYPROTEIN"/>
    <property type="match status" value="1"/>
</dbReference>
<keyword evidence="2" id="KW-0548">Nucleotidyltransferase</keyword>
<evidence type="ECO:0000256" key="1">
    <source>
        <dbReference type="ARBA" id="ARBA00022578"/>
    </source>
</evidence>
<keyword evidence="7" id="KW-0460">Magnesium</keyword>
<dbReference type="GO" id="GO:0046872">
    <property type="term" value="F:metal ion binding"/>
    <property type="evidence" value="ECO:0007669"/>
    <property type="project" value="UniProtKB-KW"/>
</dbReference>
<evidence type="ECO:0000256" key="9">
    <source>
        <dbReference type="ARBA" id="ARBA00022908"/>
    </source>
</evidence>
<keyword evidence="9" id="KW-0229">DNA integration</keyword>
<evidence type="ECO:0000313" key="16">
    <source>
        <dbReference type="EMBL" id="MBW0540983.1"/>
    </source>
</evidence>
<protein>
    <recommendedName>
        <fullName evidence="15">Integrase catalytic domain-containing protein</fullName>
    </recommendedName>
</protein>